<keyword evidence="6 14" id="KW-0812">Transmembrane</keyword>
<dbReference type="GO" id="GO:0015031">
    <property type="term" value="P:protein transport"/>
    <property type="evidence" value="ECO:0007669"/>
    <property type="project" value="UniProtKB-KW"/>
</dbReference>
<dbReference type="PANTHER" id="PTHR12428">
    <property type="entry name" value="OXA1"/>
    <property type="match status" value="1"/>
</dbReference>
<dbReference type="Gene3D" id="2.70.98.90">
    <property type="match status" value="1"/>
</dbReference>
<keyword evidence="8 14" id="KW-1133">Transmembrane helix</keyword>
<dbReference type="PANTHER" id="PTHR12428:SF65">
    <property type="entry name" value="CYTOCHROME C OXIDASE ASSEMBLY PROTEIN COX18, MITOCHONDRIAL"/>
    <property type="match status" value="1"/>
</dbReference>
<evidence type="ECO:0000256" key="4">
    <source>
        <dbReference type="ARBA" id="ARBA00022448"/>
    </source>
</evidence>
<sequence length="480" mass="52386">KLLGNYSLLNPVVGEKGTYYPMATGSIRSAAAKEPDLTGFADSRWKPGEVVTDAEGTQSVTFTTTINRSNKPYVRLEKTYVVRKFPPPAPEPEPRDDAAPPKPADRPDAHSFQVRLRAVNLTGREMEIVLTQFAAAGVPREDIQNDRRTLAYGKLVKGTMDVLKVSAGKIQKIAPGLPGTQVGRSSGIDPVTWIGVTNKFFGVLTYIVPGPGSQTQAAPSAKASFFNAVVEETSSSRTFLPVITLGPYRIAPGQAKQINLDVFAGPKKRSVFDSGLYESLKYKDSLDFGGCPCAFAPLSLAMMWLLEFFSKVMLGNYGLAIVLLVVLVRLCLHPLTKRGQVAMMSMQKLQPEMARIKEKHKNDKAKLNEEITALYKKGGFKPMLGCLPMVLQMPIWIALWTGLQASVELRHAAFLPVWITDLAAPDALIDFGKVLFVFPMVGPISSFNLLPLLLAVAMFLQQKYSPQAAAPTATPEKQST</sequence>
<evidence type="ECO:0000313" key="17">
    <source>
        <dbReference type="EMBL" id="KKL10935.1"/>
    </source>
</evidence>
<dbReference type="InterPro" id="IPR047196">
    <property type="entry name" value="YidC_ALB_C"/>
</dbReference>
<accession>A0A0F9ANH5</accession>
<comment type="caution">
    <text evidence="17">The sequence shown here is derived from an EMBL/GenBank/DDBJ whole genome shotgun (WGS) entry which is preliminary data.</text>
</comment>
<keyword evidence="10" id="KW-0143">Chaperone</keyword>
<evidence type="ECO:0000256" key="8">
    <source>
        <dbReference type="ARBA" id="ARBA00022989"/>
    </source>
</evidence>
<dbReference type="CDD" id="cd20070">
    <property type="entry name" value="5TM_YidC_Alb3"/>
    <property type="match status" value="1"/>
</dbReference>
<feature type="transmembrane region" description="Helical" evidence="14">
    <location>
        <begin position="384"/>
        <end position="403"/>
    </location>
</feature>
<evidence type="ECO:0000259" key="15">
    <source>
        <dbReference type="Pfam" id="PF02096"/>
    </source>
</evidence>
<dbReference type="InterPro" id="IPR028055">
    <property type="entry name" value="YidC/Oxa/ALB_C"/>
</dbReference>
<evidence type="ECO:0000256" key="14">
    <source>
        <dbReference type="SAM" id="Phobius"/>
    </source>
</evidence>
<dbReference type="NCBIfam" id="TIGR03592">
    <property type="entry name" value="yidC_oxa1_cterm"/>
    <property type="match status" value="1"/>
</dbReference>
<organism evidence="17">
    <name type="scientific">marine sediment metagenome</name>
    <dbReference type="NCBI Taxonomy" id="412755"/>
    <lineage>
        <taxon>unclassified sequences</taxon>
        <taxon>metagenomes</taxon>
        <taxon>ecological metagenomes</taxon>
    </lineage>
</organism>
<feature type="transmembrane region" description="Helical" evidence="14">
    <location>
        <begin position="317"/>
        <end position="336"/>
    </location>
</feature>
<dbReference type="GO" id="GO:0032977">
    <property type="term" value="F:membrane insertase activity"/>
    <property type="evidence" value="ECO:0007669"/>
    <property type="project" value="InterPro"/>
</dbReference>
<feature type="region of interest" description="Disordered" evidence="13">
    <location>
        <begin position="84"/>
        <end position="111"/>
    </location>
</feature>
<dbReference type="Pfam" id="PF02096">
    <property type="entry name" value="60KD_IMP"/>
    <property type="match status" value="1"/>
</dbReference>
<evidence type="ECO:0000256" key="13">
    <source>
        <dbReference type="SAM" id="MobiDB-lite"/>
    </source>
</evidence>
<evidence type="ECO:0000256" key="11">
    <source>
        <dbReference type="ARBA" id="ARBA00033245"/>
    </source>
</evidence>
<dbReference type="EMBL" id="LAZR01041859">
    <property type="protein sequence ID" value="KKL10935.1"/>
    <property type="molecule type" value="Genomic_DNA"/>
</dbReference>
<protein>
    <recommendedName>
        <fullName evidence="3">Membrane protein insertase YidC</fullName>
    </recommendedName>
    <alternativeName>
        <fullName evidence="12">Foldase YidC</fullName>
    </alternativeName>
    <alternativeName>
        <fullName evidence="11">Membrane integrase YidC</fullName>
    </alternativeName>
</protein>
<keyword evidence="7" id="KW-0653">Protein transport</keyword>
<evidence type="ECO:0000256" key="5">
    <source>
        <dbReference type="ARBA" id="ARBA00022475"/>
    </source>
</evidence>
<dbReference type="InterPro" id="IPR028053">
    <property type="entry name" value="Membr_insert_YidC_N"/>
</dbReference>
<dbReference type="InterPro" id="IPR038221">
    <property type="entry name" value="YidC_periplasmic_sf"/>
</dbReference>
<evidence type="ECO:0000256" key="2">
    <source>
        <dbReference type="ARBA" id="ARBA00010527"/>
    </source>
</evidence>
<comment type="similarity">
    <text evidence="2">Belongs to the OXA1/ALB3/YidC family. Type 1 subfamily.</text>
</comment>
<proteinExistence type="inferred from homology"/>
<reference evidence="17" key="1">
    <citation type="journal article" date="2015" name="Nature">
        <title>Complex archaea that bridge the gap between prokaryotes and eukaryotes.</title>
        <authorList>
            <person name="Spang A."/>
            <person name="Saw J.H."/>
            <person name="Jorgensen S.L."/>
            <person name="Zaremba-Niedzwiedzka K."/>
            <person name="Martijn J."/>
            <person name="Lind A.E."/>
            <person name="van Eijk R."/>
            <person name="Schleper C."/>
            <person name="Guy L."/>
            <person name="Ettema T.J."/>
        </authorList>
    </citation>
    <scope>NUCLEOTIDE SEQUENCE</scope>
</reference>
<keyword evidence="9 14" id="KW-0472">Membrane</keyword>
<feature type="transmembrane region" description="Helical" evidence="14">
    <location>
        <begin position="436"/>
        <end position="460"/>
    </location>
</feature>
<keyword evidence="5" id="KW-1003">Cell membrane</keyword>
<feature type="domain" description="Membrane insertase YidC N-terminal" evidence="16">
    <location>
        <begin position="108"/>
        <end position="289"/>
    </location>
</feature>
<evidence type="ECO:0000256" key="10">
    <source>
        <dbReference type="ARBA" id="ARBA00023186"/>
    </source>
</evidence>
<dbReference type="InterPro" id="IPR001708">
    <property type="entry name" value="YidC/ALB3/OXA1/COX18"/>
</dbReference>
<evidence type="ECO:0000256" key="6">
    <source>
        <dbReference type="ARBA" id="ARBA00022692"/>
    </source>
</evidence>
<keyword evidence="4" id="KW-0813">Transport</keyword>
<evidence type="ECO:0000256" key="12">
    <source>
        <dbReference type="ARBA" id="ARBA00033342"/>
    </source>
</evidence>
<feature type="domain" description="Membrane insertase YidC/Oxa/ALB C-terminal" evidence="15">
    <location>
        <begin position="317"/>
        <end position="468"/>
    </location>
</feature>
<dbReference type="GO" id="GO:0005886">
    <property type="term" value="C:plasma membrane"/>
    <property type="evidence" value="ECO:0007669"/>
    <property type="project" value="UniProtKB-SubCell"/>
</dbReference>
<gene>
    <name evidence="17" type="ORF">LCGC14_2550850</name>
</gene>
<evidence type="ECO:0000256" key="7">
    <source>
        <dbReference type="ARBA" id="ARBA00022927"/>
    </source>
</evidence>
<dbReference type="AlphaFoldDB" id="A0A0F9ANH5"/>
<comment type="subcellular location">
    <subcellularLocation>
        <location evidence="1">Cell membrane</location>
        <topology evidence="1">Multi-pass membrane protein</topology>
    </subcellularLocation>
</comment>
<evidence type="ECO:0000256" key="9">
    <source>
        <dbReference type="ARBA" id="ARBA00023136"/>
    </source>
</evidence>
<dbReference type="GO" id="GO:0051205">
    <property type="term" value="P:protein insertion into membrane"/>
    <property type="evidence" value="ECO:0007669"/>
    <property type="project" value="TreeGrafter"/>
</dbReference>
<evidence type="ECO:0000259" key="16">
    <source>
        <dbReference type="Pfam" id="PF14849"/>
    </source>
</evidence>
<evidence type="ECO:0000256" key="3">
    <source>
        <dbReference type="ARBA" id="ARBA00015325"/>
    </source>
</evidence>
<feature type="non-terminal residue" evidence="17">
    <location>
        <position position="480"/>
    </location>
</feature>
<feature type="non-terminal residue" evidence="17">
    <location>
        <position position="1"/>
    </location>
</feature>
<evidence type="ECO:0000256" key="1">
    <source>
        <dbReference type="ARBA" id="ARBA00004651"/>
    </source>
</evidence>
<dbReference type="Pfam" id="PF14849">
    <property type="entry name" value="YidC_periplas"/>
    <property type="match status" value="1"/>
</dbReference>
<name>A0A0F9ANH5_9ZZZZ</name>
<feature type="compositionally biased region" description="Basic and acidic residues" evidence="13">
    <location>
        <begin position="92"/>
        <end position="109"/>
    </location>
</feature>